<accession>A0ACC2ZPQ8</accession>
<name>A0ACC2ZPQ8_9PEZI</name>
<gene>
    <name evidence="1" type="ORF">H2199_000313</name>
</gene>
<sequence>MKTRSRAPAKKSKKEEGEEESITTSATLQPSETSPPRLFVLPTDTTPEARVVTLLNPATSTPNRYYFCPEKGFYEFTKIAAPRKTPRSWLLAPRHNHEKSACGETDVTSQEEQKLAKPIDAEAPSDNSEDISLSNGYIAKDADLYIATPLDPVFLLLPILAPPSTSAKDEDHLMFLSMDDHLDACAALSAHMEQLLRHQKLRAMVQERMMHVCDAVDAGAESMYRLSKDKLLKDLLVKARRLAENGLPASMEQKFVRGALETPVMNIRREESTISAVSIDIAEDAPSQDTDSQTLSGSATESQQTTDSAGSASTNATSVSSASTAAVETPSKAPIASPAGVAELLRIRTAFNFMAVSYLPPHLRPELQQMLASTKEIDFSPLDAHLEHLASLRSQAQALRSLSDNISRKRSAVEDEEAADARAEKKRKKEDEEKKKRTQSHGVRQLQKADTSGMKKLSAFFTKAPATKAAK</sequence>
<keyword evidence="2" id="KW-1185">Reference proteome</keyword>
<comment type="caution">
    <text evidence="1">The sequence shown here is derived from an EMBL/GenBank/DDBJ whole genome shotgun (WGS) entry which is preliminary data.</text>
</comment>
<dbReference type="Proteomes" id="UP001172680">
    <property type="component" value="Unassembled WGS sequence"/>
</dbReference>
<reference evidence="1" key="1">
    <citation type="submission" date="2022-10" db="EMBL/GenBank/DDBJ databases">
        <title>Culturing micro-colonial fungi from biological soil crusts in the Mojave desert and describing Neophaeococcomyces mojavensis, and introducing the new genera and species Taxawa tesnikishii.</title>
        <authorList>
            <person name="Kurbessoian T."/>
            <person name="Stajich J.E."/>
        </authorList>
    </citation>
    <scope>NUCLEOTIDE SEQUENCE</scope>
    <source>
        <strain evidence="1">JES_115</strain>
    </source>
</reference>
<dbReference type="EMBL" id="JAPDRP010000001">
    <property type="protein sequence ID" value="KAJ9649537.1"/>
    <property type="molecule type" value="Genomic_DNA"/>
</dbReference>
<evidence type="ECO:0000313" key="2">
    <source>
        <dbReference type="Proteomes" id="UP001172680"/>
    </source>
</evidence>
<organism evidence="1 2">
    <name type="scientific">Coniosporium tulheliwenetii</name>
    <dbReference type="NCBI Taxonomy" id="3383036"/>
    <lineage>
        <taxon>Eukaryota</taxon>
        <taxon>Fungi</taxon>
        <taxon>Dikarya</taxon>
        <taxon>Ascomycota</taxon>
        <taxon>Pezizomycotina</taxon>
        <taxon>Dothideomycetes</taxon>
        <taxon>Dothideomycetes incertae sedis</taxon>
        <taxon>Coniosporium</taxon>
    </lineage>
</organism>
<proteinExistence type="predicted"/>
<evidence type="ECO:0000313" key="1">
    <source>
        <dbReference type="EMBL" id="KAJ9649537.1"/>
    </source>
</evidence>
<protein>
    <submittedName>
        <fullName evidence="1">Uncharacterized protein</fullName>
    </submittedName>
</protein>